<protein>
    <recommendedName>
        <fullName evidence="2">phosphoribosylglycinamide formyltransferase 1</fullName>
        <ecNumber evidence="2">2.1.2.2</ecNumber>
    </recommendedName>
    <alternativeName>
        <fullName evidence="7">5'-phosphoribosylglycinamide transformylase</fullName>
    </alternativeName>
    <alternativeName>
        <fullName evidence="6">GAR transformylase</fullName>
    </alternativeName>
</protein>
<sequence length="189" mass="21134">MKNIILFASGGGSNAQQIMEYFGQRQGYKVSALFTNNPNAGAIAVADRYNVPSVIFTREELNNGTVLAEVKSQNPDLIVLAGFLWKFPSDIIKEYPHKVINIHPALLPNYGGKGMYGINVHRAVHENKDKESGITIHYVNDNYDEGNVIFQKAVAIEECLSPEEVALKVLSLEHEHFPKVIEELLNRQQ</sequence>
<evidence type="ECO:0000256" key="1">
    <source>
        <dbReference type="ARBA" id="ARBA00005054"/>
    </source>
</evidence>
<comment type="catalytic activity">
    <reaction evidence="8">
        <text>N(1)-(5-phospho-beta-D-ribosyl)glycinamide + (6R)-10-formyltetrahydrofolate = N(2)-formyl-N(1)-(5-phospho-beta-D-ribosyl)glycinamide + (6S)-5,6,7,8-tetrahydrofolate + H(+)</text>
        <dbReference type="Rhea" id="RHEA:15053"/>
        <dbReference type="ChEBI" id="CHEBI:15378"/>
        <dbReference type="ChEBI" id="CHEBI:57453"/>
        <dbReference type="ChEBI" id="CHEBI:143788"/>
        <dbReference type="ChEBI" id="CHEBI:147286"/>
        <dbReference type="ChEBI" id="CHEBI:195366"/>
        <dbReference type="EC" id="2.1.2.2"/>
    </reaction>
</comment>
<gene>
    <name evidence="10" type="ORF">HYN59_03715</name>
</gene>
<dbReference type="GO" id="GO:0004644">
    <property type="term" value="F:phosphoribosylglycinamide formyltransferase activity"/>
    <property type="evidence" value="ECO:0007669"/>
    <property type="project" value="UniProtKB-EC"/>
</dbReference>
<evidence type="ECO:0000256" key="2">
    <source>
        <dbReference type="ARBA" id="ARBA00012254"/>
    </source>
</evidence>
<dbReference type="Gene3D" id="3.40.50.170">
    <property type="entry name" value="Formyl transferase, N-terminal domain"/>
    <property type="match status" value="1"/>
</dbReference>
<proteinExistence type="inferred from homology"/>
<reference evidence="10 11" key="1">
    <citation type="submission" date="2018-04" db="EMBL/GenBank/DDBJ databases">
        <title>Genome sequencing of Flavobacterium sp. HYN0059.</title>
        <authorList>
            <person name="Yi H."/>
            <person name="Baek C."/>
        </authorList>
    </citation>
    <scope>NUCLEOTIDE SEQUENCE [LARGE SCALE GENOMIC DNA]</scope>
    <source>
        <strain evidence="10 11">HYN0059</strain>
    </source>
</reference>
<dbReference type="EC" id="2.1.2.2" evidence="2"/>
<dbReference type="InterPro" id="IPR001555">
    <property type="entry name" value="GART_AS"/>
</dbReference>
<keyword evidence="11" id="KW-1185">Reference proteome</keyword>
<evidence type="ECO:0000256" key="6">
    <source>
        <dbReference type="ARBA" id="ARBA00041324"/>
    </source>
</evidence>
<name>A0A2S1QV64_9FLAO</name>
<dbReference type="PROSITE" id="PS00373">
    <property type="entry name" value="GART"/>
    <property type="match status" value="1"/>
</dbReference>
<dbReference type="InterPro" id="IPR002376">
    <property type="entry name" value="Formyl_transf_N"/>
</dbReference>
<dbReference type="RefSeq" id="WP_108776984.1">
    <property type="nucleotide sequence ID" value="NZ_CP029186.1"/>
</dbReference>
<evidence type="ECO:0000256" key="7">
    <source>
        <dbReference type="ARBA" id="ARBA00041682"/>
    </source>
</evidence>
<evidence type="ECO:0000256" key="4">
    <source>
        <dbReference type="ARBA" id="ARBA00022755"/>
    </source>
</evidence>
<evidence type="ECO:0000313" key="11">
    <source>
        <dbReference type="Proteomes" id="UP000244929"/>
    </source>
</evidence>
<dbReference type="InterPro" id="IPR036477">
    <property type="entry name" value="Formyl_transf_N_sf"/>
</dbReference>
<dbReference type="CDD" id="cd08645">
    <property type="entry name" value="FMT_core_GART"/>
    <property type="match status" value="1"/>
</dbReference>
<evidence type="ECO:0000256" key="8">
    <source>
        <dbReference type="ARBA" id="ARBA00047664"/>
    </source>
</evidence>
<evidence type="ECO:0000313" key="10">
    <source>
        <dbReference type="EMBL" id="AWH84275.1"/>
    </source>
</evidence>
<dbReference type="GO" id="GO:0006189">
    <property type="term" value="P:'de novo' IMP biosynthetic process"/>
    <property type="evidence" value="ECO:0007669"/>
    <property type="project" value="UniProtKB-UniPathway"/>
</dbReference>
<dbReference type="InterPro" id="IPR004607">
    <property type="entry name" value="GART"/>
</dbReference>
<dbReference type="UniPathway" id="UPA00074">
    <property type="reaction ID" value="UER00126"/>
</dbReference>
<comment type="similarity">
    <text evidence="5">Belongs to the GART family.</text>
</comment>
<dbReference type="Proteomes" id="UP000244929">
    <property type="component" value="Chromosome"/>
</dbReference>
<keyword evidence="3 10" id="KW-0808">Transferase</keyword>
<comment type="pathway">
    <text evidence="1">Purine metabolism; IMP biosynthesis via de novo pathway; N(2)-formyl-N(1)-(5-phospho-D-ribosyl)glycinamide from N(1)-(5-phospho-D-ribosyl)glycinamide (10-formyl THF route): step 1/1.</text>
</comment>
<dbReference type="KEGG" id="falb:HYN59_03715"/>
<evidence type="ECO:0000259" key="9">
    <source>
        <dbReference type="Pfam" id="PF00551"/>
    </source>
</evidence>
<dbReference type="GO" id="GO:0005829">
    <property type="term" value="C:cytosol"/>
    <property type="evidence" value="ECO:0007669"/>
    <property type="project" value="TreeGrafter"/>
</dbReference>
<evidence type="ECO:0000256" key="3">
    <source>
        <dbReference type="ARBA" id="ARBA00022679"/>
    </source>
</evidence>
<feature type="domain" description="Formyl transferase N-terminal" evidence="9">
    <location>
        <begin position="2"/>
        <end position="181"/>
    </location>
</feature>
<accession>A0A2S1QV64</accession>
<organism evidence="10 11">
    <name type="scientific">Flavobacterium album</name>
    <dbReference type="NCBI Taxonomy" id="2175091"/>
    <lineage>
        <taxon>Bacteria</taxon>
        <taxon>Pseudomonadati</taxon>
        <taxon>Bacteroidota</taxon>
        <taxon>Flavobacteriia</taxon>
        <taxon>Flavobacteriales</taxon>
        <taxon>Flavobacteriaceae</taxon>
        <taxon>Flavobacterium</taxon>
    </lineage>
</organism>
<dbReference type="Pfam" id="PF00551">
    <property type="entry name" value="Formyl_trans_N"/>
    <property type="match status" value="1"/>
</dbReference>
<dbReference type="PANTHER" id="PTHR43369">
    <property type="entry name" value="PHOSPHORIBOSYLGLYCINAMIDE FORMYLTRANSFERASE"/>
    <property type="match status" value="1"/>
</dbReference>
<dbReference type="PANTHER" id="PTHR43369:SF2">
    <property type="entry name" value="PHOSPHORIBOSYLGLYCINAMIDE FORMYLTRANSFERASE"/>
    <property type="match status" value="1"/>
</dbReference>
<dbReference type="EMBL" id="CP029186">
    <property type="protein sequence ID" value="AWH84275.1"/>
    <property type="molecule type" value="Genomic_DNA"/>
</dbReference>
<keyword evidence="4" id="KW-0658">Purine biosynthesis</keyword>
<dbReference type="SUPFAM" id="SSF53328">
    <property type="entry name" value="Formyltransferase"/>
    <property type="match status" value="1"/>
</dbReference>
<dbReference type="AlphaFoldDB" id="A0A2S1QV64"/>
<dbReference type="OrthoDB" id="9806170at2"/>
<evidence type="ECO:0000256" key="5">
    <source>
        <dbReference type="ARBA" id="ARBA00038440"/>
    </source>
</evidence>